<dbReference type="SUPFAM" id="SSF49764">
    <property type="entry name" value="HSP20-like chaperones"/>
    <property type="match status" value="1"/>
</dbReference>
<dbReference type="PROSITE" id="PS01031">
    <property type="entry name" value="SHSP"/>
    <property type="match status" value="1"/>
</dbReference>
<dbReference type="InterPro" id="IPR002068">
    <property type="entry name" value="A-crystallin/Hsp20_dom"/>
</dbReference>
<dbReference type="PROSITE" id="PS51203">
    <property type="entry name" value="CS"/>
    <property type="match status" value="1"/>
</dbReference>
<dbReference type="AlphaFoldDB" id="A0A2A2GDM5"/>
<reference evidence="5 6" key="1">
    <citation type="submission" date="2017-08" db="EMBL/GenBank/DDBJ databases">
        <title>Aliifodinibius alkalisoli sp. nov., isolated from saline alkaline soil.</title>
        <authorList>
            <person name="Liu D."/>
            <person name="Zhang G."/>
        </authorList>
    </citation>
    <scope>NUCLEOTIDE SEQUENCE [LARGE SCALE GENOMIC DNA]</scope>
    <source>
        <strain evidence="5 6">WN023</strain>
    </source>
</reference>
<dbReference type="Pfam" id="PF00011">
    <property type="entry name" value="HSP20"/>
    <property type="match status" value="1"/>
</dbReference>
<evidence type="ECO:0000313" key="5">
    <source>
        <dbReference type="EMBL" id="PAU95003.1"/>
    </source>
</evidence>
<comment type="similarity">
    <text evidence="1 2">Belongs to the small heat shock protein (HSP20) family.</text>
</comment>
<dbReference type="RefSeq" id="WP_095605869.1">
    <property type="nucleotide sequence ID" value="NZ_NSKE01000003.1"/>
</dbReference>
<gene>
    <name evidence="5" type="ORF">CK503_04580</name>
</gene>
<evidence type="ECO:0000256" key="2">
    <source>
        <dbReference type="RuleBase" id="RU003616"/>
    </source>
</evidence>
<evidence type="ECO:0000256" key="1">
    <source>
        <dbReference type="PROSITE-ProRule" id="PRU00285"/>
    </source>
</evidence>
<evidence type="ECO:0000259" key="3">
    <source>
        <dbReference type="PROSITE" id="PS01031"/>
    </source>
</evidence>
<dbReference type="EMBL" id="NSKE01000003">
    <property type="protein sequence ID" value="PAU95003.1"/>
    <property type="molecule type" value="Genomic_DNA"/>
</dbReference>
<evidence type="ECO:0000313" key="6">
    <source>
        <dbReference type="Proteomes" id="UP000218831"/>
    </source>
</evidence>
<organism evidence="5 6">
    <name type="scientific">Fodinibius salipaludis</name>
    <dbReference type="NCBI Taxonomy" id="2032627"/>
    <lineage>
        <taxon>Bacteria</taxon>
        <taxon>Pseudomonadati</taxon>
        <taxon>Balneolota</taxon>
        <taxon>Balneolia</taxon>
        <taxon>Balneolales</taxon>
        <taxon>Balneolaceae</taxon>
        <taxon>Fodinibius</taxon>
    </lineage>
</organism>
<feature type="domain" description="SHSP" evidence="3">
    <location>
        <begin position="38"/>
        <end position="147"/>
    </location>
</feature>
<name>A0A2A2GDM5_9BACT</name>
<dbReference type="CDD" id="cd06464">
    <property type="entry name" value="ACD_sHsps-like"/>
    <property type="match status" value="1"/>
</dbReference>
<dbReference type="OrthoDB" id="9814487at2"/>
<evidence type="ECO:0000259" key="4">
    <source>
        <dbReference type="PROSITE" id="PS51203"/>
    </source>
</evidence>
<dbReference type="InterPro" id="IPR031107">
    <property type="entry name" value="Small_HSP"/>
</dbReference>
<accession>A0A2A2GDM5</accession>
<feature type="domain" description="CS" evidence="4">
    <location>
        <begin position="42"/>
        <end position="145"/>
    </location>
</feature>
<dbReference type="InterPro" id="IPR007052">
    <property type="entry name" value="CS_dom"/>
</dbReference>
<dbReference type="PANTHER" id="PTHR11527">
    <property type="entry name" value="HEAT-SHOCK PROTEIN 20 FAMILY MEMBER"/>
    <property type="match status" value="1"/>
</dbReference>
<proteinExistence type="inferred from homology"/>
<keyword evidence="6" id="KW-1185">Reference proteome</keyword>
<comment type="caution">
    <text evidence="5">The sequence shown here is derived from an EMBL/GenBank/DDBJ whole genome shotgun (WGS) entry which is preliminary data.</text>
</comment>
<dbReference type="Proteomes" id="UP000218831">
    <property type="component" value="Unassembled WGS sequence"/>
</dbReference>
<sequence length="147" mass="16917">MRQNNFPTLFNNRGRSRNTNTLRFSDMLDEMMEDAFSWNKGTFVPELNVYETDKEFEITVALPGMSKDDINIGFENNTITISGERKLTEEDGTKYHRIESRFGKFERSLPLPNIIDEENISATYDNGVLTITVPKLKDKAGKKIEVN</sequence>
<protein>
    <submittedName>
        <fullName evidence="5">Heat-shock protein Hsp20</fullName>
    </submittedName>
</protein>
<dbReference type="Gene3D" id="2.60.40.790">
    <property type="match status" value="1"/>
</dbReference>
<dbReference type="InterPro" id="IPR008978">
    <property type="entry name" value="HSP20-like_chaperone"/>
</dbReference>